<feature type="transmembrane region" description="Helical" evidence="1">
    <location>
        <begin position="6"/>
        <end position="25"/>
    </location>
</feature>
<dbReference type="SUPFAM" id="SSF49503">
    <property type="entry name" value="Cupredoxins"/>
    <property type="match status" value="1"/>
</dbReference>
<comment type="caution">
    <text evidence="2">The sequence shown here is derived from an EMBL/GenBank/DDBJ whole genome shotgun (WGS) entry which is preliminary data.</text>
</comment>
<dbReference type="EMBL" id="PCXU01000038">
    <property type="protein sequence ID" value="PIR43100.1"/>
    <property type="molecule type" value="Genomic_DNA"/>
</dbReference>
<reference evidence="2 3" key="1">
    <citation type="submission" date="2017-09" db="EMBL/GenBank/DDBJ databases">
        <title>Depth-based differentiation of microbial function through sediment-hosted aquifers and enrichment of novel symbionts in the deep terrestrial subsurface.</title>
        <authorList>
            <person name="Probst A.J."/>
            <person name="Ladd B."/>
            <person name="Jarett J.K."/>
            <person name="Geller-Mcgrath D.E."/>
            <person name="Sieber C.M."/>
            <person name="Emerson J.B."/>
            <person name="Anantharaman K."/>
            <person name="Thomas B.C."/>
            <person name="Malmstrom R."/>
            <person name="Stieglmeier M."/>
            <person name="Klingl A."/>
            <person name="Woyke T."/>
            <person name="Ryan C.M."/>
            <person name="Banfield J.F."/>
        </authorList>
    </citation>
    <scope>NUCLEOTIDE SEQUENCE [LARGE SCALE GENOMIC DNA]</scope>
    <source>
        <strain evidence="2">CG10_big_fil_rev_8_21_14_0_10_32_10</strain>
    </source>
</reference>
<evidence type="ECO:0000256" key="1">
    <source>
        <dbReference type="SAM" id="Phobius"/>
    </source>
</evidence>
<keyword evidence="1" id="KW-0472">Membrane</keyword>
<keyword evidence="1" id="KW-0812">Transmembrane</keyword>
<evidence type="ECO:0000313" key="3">
    <source>
        <dbReference type="Proteomes" id="UP000230214"/>
    </source>
</evidence>
<keyword evidence="1" id="KW-1133">Transmembrane helix</keyword>
<organism evidence="2 3">
    <name type="scientific">candidate division WWE3 bacterium CG10_big_fil_rev_8_21_14_0_10_32_10</name>
    <dbReference type="NCBI Taxonomy" id="1975090"/>
    <lineage>
        <taxon>Bacteria</taxon>
        <taxon>Katanobacteria</taxon>
    </lineage>
</organism>
<sequence>MSNKNIILILVVLIALTFGAILYFGGFVDVGTSLIPGGDNTPGKKDSVVVMQEKQVIEGVTTKDFKTLMQENPDVVKAPNVQNAELSDKYDEIVKNDSPENYKIFFDGSSLDPQNITIMQGDFVTWTNQSGSTVQVRTDGWSGPLFEAGANSSQKFSFLGEYKYSVTDENGKVLTTGVLTVKPFAGE</sequence>
<dbReference type="InterPro" id="IPR008972">
    <property type="entry name" value="Cupredoxin"/>
</dbReference>
<dbReference type="Proteomes" id="UP000230214">
    <property type="component" value="Unassembled WGS sequence"/>
</dbReference>
<dbReference type="AlphaFoldDB" id="A0A2H0R9E9"/>
<name>A0A2H0R9E9_UNCKA</name>
<evidence type="ECO:0000313" key="2">
    <source>
        <dbReference type="EMBL" id="PIR43100.1"/>
    </source>
</evidence>
<dbReference type="Gene3D" id="2.60.40.420">
    <property type="entry name" value="Cupredoxins - blue copper proteins"/>
    <property type="match status" value="1"/>
</dbReference>
<accession>A0A2H0R9E9</accession>
<proteinExistence type="predicted"/>
<protein>
    <submittedName>
        <fullName evidence="2">Uncharacterized protein</fullName>
    </submittedName>
</protein>
<gene>
    <name evidence="2" type="ORF">COV24_04410</name>
</gene>